<protein>
    <submittedName>
        <fullName evidence="3">Aldo/keto reductase</fullName>
    </submittedName>
</protein>
<dbReference type="SUPFAM" id="SSF51430">
    <property type="entry name" value="NAD(P)-linked oxidoreductase"/>
    <property type="match status" value="1"/>
</dbReference>
<dbReference type="RefSeq" id="WP_119324168.1">
    <property type="nucleotide sequence ID" value="NZ_AP025739.1"/>
</dbReference>
<evidence type="ECO:0000313" key="3">
    <source>
        <dbReference type="EMBL" id="BDI29733.1"/>
    </source>
</evidence>
<keyword evidence="4" id="KW-1185">Reference proteome</keyword>
<dbReference type="Pfam" id="PF00248">
    <property type="entry name" value="Aldo_ket_red"/>
    <property type="match status" value="1"/>
</dbReference>
<proteinExistence type="predicted"/>
<dbReference type="Gene3D" id="3.20.20.100">
    <property type="entry name" value="NADP-dependent oxidoreductase domain"/>
    <property type="match status" value="1"/>
</dbReference>
<dbReference type="CDD" id="cd19081">
    <property type="entry name" value="AKR_AKR9C1"/>
    <property type="match status" value="1"/>
</dbReference>
<dbReference type="FunFam" id="3.20.20.100:FF:000004">
    <property type="entry name" value="Oxidoreductase, aldo/keto reductase"/>
    <property type="match status" value="1"/>
</dbReference>
<evidence type="ECO:0000256" key="1">
    <source>
        <dbReference type="ARBA" id="ARBA00023002"/>
    </source>
</evidence>
<dbReference type="InterPro" id="IPR050523">
    <property type="entry name" value="AKR_Detox_Biosynth"/>
</dbReference>
<keyword evidence="1" id="KW-0560">Oxidoreductase</keyword>
<dbReference type="Proteomes" id="UP000287394">
    <property type="component" value="Chromosome"/>
</dbReference>
<organism evidence="3 4">
    <name type="scientific">Capsulimonas corticalis</name>
    <dbReference type="NCBI Taxonomy" id="2219043"/>
    <lineage>
        <taxon>Bacteria</taxon>
        <taxon>Bacillati</taxon>
        <taxon>Armatimonadota</taxon>
        <taxon>Armatimonadia</taxon>
        <taxon>Capsulimonadales</taxon>
        <taxon>Capsulimonadaceae</taxon>
        <taxon>Capsulimonas</taxon>
    </lineage>
</organism>
<gene>
    <name evidence="3" type="ORF">CCAX7_17840</name>
</gene>
<dbReference type="GO" id="GO:0005829">
    <property type="term" value="C:cytosol"/>
    <property type="evidence" value="ECO:0007669"/>
    <property type="project" value="UniProtKB-ARBA"/>
</dbReference>
<name>A0A402D3U5_9BACT</name>
<sequence>MANRTLGNSGIEVAPLAFGGNVFGWTIDEARSFELLDGFTAAGFNLIDTADVYSAWAPGNKGGESESIVGNWVKSRGNRDKVVIATKVGMELAPDKKGLSKEYIFRAVEDSLTRLQTDYIDLYQSHRDDAETPLEETLSAYATLIQQGKVRAIGASNYSAARLAEALEVSEKHGLPRYETLQPEYNLYERAGFEAELEPLVLKHNIGVINYFALASGFLTGKYRSEEDLTKSKRGQGNKKYLNDRGFAILKALDEISAKHGSTPARVAIAWLIARPSVTAPIASATSLDQLTDLIESTKLVLDTADIVRLDAASG</sequence>
<reference evidence="3 4" key="1">
    <citation type="journal article" date="2019" name="Int. J. Syst. Evol. Microbiol.">
        <title>Capsulimonas corticalis gen. nov., sp. nov., an aerobic capsulated bacterium, of a novel bacterial order, Capsulimonadales ord. nov., of the class Armatimonadia of the phylum Armatimonadetes.</title>
        <authorList>
            <person name="Li J."/>
            <person name="Kudo C."/>
            <person name="Tonouchi A."/>
        </authorList>
    </citation>
    <scope>NUCLEOTIDE SEQUENCE [LARGE SCALE GENOMIC DNA]</scope>
    <source>
        <strain evidence="3 4">AX-7</strain>
    </source>
</reference>
<dbReference type="KEGG" id="ccot:CCAX7_17840"/>
<accession>A0A402D3U5</accession>
<dbReference type="InterPro" id="IPR023210">
    <property type="entry name" value="NADP_OxRdtase_dom"/>
</dbReference>
<evidence type="ECO:0000313" key="4">
    <source>
        <dbReference type="Proteomes" id="UP000287394"/>
    </source>
</evidence>
<dbReference type="EMBL" id="AP025739">
    <property type="protein sequence ID" value="BDI29733.1"/>
    <property type="molecule type" value="Genomic_DNA"/>
</dbReference>
<dbReference type="PANTHER" id="PTHR43364:SF6">
    <property type="entry name" value="OXIDOREDUCTASE-RELATED"/>
    <property type="match status" value="1"/>
</dbReference>
<dbReference type="InterPro" id="IPR036812">
    <property type="entry name" value="NAD(P)_OxRdtase_dom_sf"/>
</dbReference>
<dbReference type="GO" id="GO:0016491">
    <property type="term" value="F:oxidoreductase activity"/>
    <property type="evidence" value="ECO:0007669"/>
    <property type="project" value="UniProtKB-KW"/>
</dbReference>
<evidence type="ECO:0000259" key="2">
    <source>
        <dbReference type="Pfam" id="PF00248"/>
    </source>
</evidence>
<dbReference type="PANTHER" id="PTHR43364">
    <property type="entry name" value="NADH-SPECIFIC METHYLGLYOXAL REDUCTASE-RELATED"/>
    <property type="match status" value="1"/>
</dbReference>
<dbReference type="AlphaFoldDB" id="A0A402D3U5"/>
<feature type="domain" description="NADP-dependent oxidoreductase" evidence="2">
    <location>
        <begin position="15"/>
        <end position="313"/>
    </location>
</feature>
<dbReference type="OrthoDB" id="9773828at2"/>